<dbReference type="EMBL" id="OZ034819">
    <property type="protein sequence ID" value="CAL1395172.1"/>
    <property type="molecule type" value="Genomic_DNA"/>
</dbReference>
<gene>
    <name evidence="4" type="ORF">LTRI10_LOCUS35624</name>
</gene>
<evidence type="ECO:0000256" key="3">
    <source>
        <dbReference type="SAM" id="MobiDB-lite"/>
    </source>
</evidence>
<feature type="repeat" description="PPR" evidence="2">
    <location>
        <begin position="77"/>
        <end position="107"/>
    </location>
</feature>
<dbReference type="PROSITE" id="PS51375">
    <property type="entry name" value="PPR"/>
    <property type="match status" value="1"/>
</dbReference>
<protein>
    <recommendedName>
        <fullName evidence="6">Pentatricopeptide repeat-containing protein</fullName>
    </recommendedName>
</protein>
<evidence type="ECO:0000313" key="4">
    <source>
        <dbReference type="EMBL" id="CAL1395172.1"/>
    </source>
</evidence>
<organism evidence="4 5">
    <name type="scientific">Linum trigynum</name>
    <dbReference type="NCBI Taxonomy" id="586398"/>
    <lineage>
        <taxon>Eukaryota</taxon>
        <taxon>Viridiplantae</taxon>
        <taxon>Streptophyta</taxon>
        <taxon>Embryophyta</taxon>
        <taxon>Tracheophyta</taxon>
        <taxon>Spermatophyta</taxon>
        <taxon>Magnoliopsida</taxon>
        <taxon>eudicotyledons</taxon>
        <taxon>Gunneridae</taxon>
        <taxon>Pentapetalae</taxon>
        <taxon>rosids</taxon>
        <taxon>fabids</taxon>
        <taxon>Malpighiales</taxon>
        <taxon>Linaceae</taxon>
        <taxon>Linum</taxon>
    </lineage>
</organism>
<keyword evidence="5" id="KW-1185">Reference proteome</keyword>
<dbReference type="Gene3D" id="1.25.40.10">
    <property type="entry name" value="Tetratricopeptide repeat domain"/>
    <property type="match status" value="1"/>
</dbReference>
<evidence type="ECO:0000256" key="2">
    <source>
        <dbReference type="PROSITE-ProRule" id="PRU00708"/>
    </source>
</evidence>
<evidence type="ECO:0000256" key="1">
    <source>
        <dbReference type="ARBA" id="ARBA00022737"/>
    </source>
</evidence>
<dbReference type="InterPro" id="IPR011990">
    <property type="entry name" value="TPR-like_helical_dom_sf"/>
</dbReference>
<feature type="compositionally biased region" description="Low complexity" evidence="3">
    <location>
        <begin position="41"/>
        <end position="71"/>
    </location>
</feature>
<evidence type="ECO:0000313" key="5">
    <source>
        <dbReference type="Proteomes" id="UP001497516"/>
    </source>
</evidence>
<keyword evidence="1" id="KW-0677">Repeat</keyword>
<sequence>MLPRKRAGGGEVAVEGEGRPTCNATESLIKKHWIETAAAATGSPATTTAVNVNNNSSNSGNTSSNSNSGPSIMPQRNTASYNSMICCYSRFGCPDDAWRVLKEMMAC</sequence>
<feature type="region of interest" description="Disordered" evidence="3">
    <location>
        <begin position="41"/>
        <end position="75"/>
    </location>
</feature>
<dbReference type="Proteomes" id="UP001497516">
    <property type="component" value="Chromosome 6"/>
</dbReference>
<accession>A0AAV2FB44</accession>
<dbReference type="NCBIfam" id="TIGR00756">
    <property type="entry name" value="PPR"/>
    <property type="match status" value="1"/>
</dbReference>
<proteinExistence type="predicted"/>
<evidence type="ECO:0008006" key="6">
    <source>
        <dbReference type="Google" id="ProtNLM"/>
    </source>
</evidence>
<dbReference type="InterPro" id="IPR002885">
    <property type="entry name" value="PPR_rpt"/>
</dbReference>
<dbReference type="AlphaFoldDB" id="A0AAV2FB44"/>
<name>A0AAV2FB44_9ROSI</name>
<reference evidence="4 5" key="1">
    <citation type="submission" date="2024-04" db="EMBL/GenBank/DDBJ databases">
        <authorList>
            <person name="Fracassetti M."/>
        </authorList>
    </citation>
    <scope>NUCLEOTIDE SEQUENCE [LARGE SCALE GENOMIC DNA]</scope>
</reference>
<dbReference type="Pfam" id="PF01535">
    <property type="entry name" value="PPR"/>
    <property type="match status" value="1"/>
</dbReference>